<dbReference type="InterPro" id="IPR049012">
    <property type="entry name" value="Mutator_transp_dom"/>
</dbReference>
<comment type="caution">
    <text evidence="2">The sequence shown here is derived from an EMBL/GenBank/DDBJ whole genome shotgun (WGS) entry which is preliminary data.</text>
</comment>
<name>A0A2G8JSA2_STIJA</name>
<evidence type="ECO:0000313" key="2">
    <source>
        <dbReference type="EMBL" id="PIK38590.1"/>
    </source>
</evidence>
<dbReference type="Proteomes" id="UP000230750">
    <property type="component" value="Unassembled WGS sequence"/>
</dbReference>
<reference evidence="2 3" key="1">
    <citation type="journal article" date="2017" name="PLoS Biol.">
        <title>The sea cucumber genome provides insights into morphological evolution and visceral regeneration.</title>
        <authorList>
            <person name="Zhang X."/>
            <person name="Sun L."/>
            <person name="Yuan J."/>
            <person name="Sun Y."/>
            <person name="Gao Y."/>
            <person name="Zhang L."/>
            <person name="Li S."/>
            <person name="Dai H."/>
            <person name="Hamel J.F."/>
            <person name="Liu C."/>
            <person name="Yu Y."/>
            <person name="Liu S."/>
            <person name="Lin W."/>
            <person name="Guo K."/>
            <person name="Jin S."/>
            <person name="Xu P."/>
            <person name="Storey K.B."/>
            <person name="Huan P."/>
            <person name="Zhang T."/>
            <person name="Zhou Y."/>
            <person name="Zhang J."/>
            <person name="Lin C."/>
            <person name="Li X."/>
            <person name="Xing L."/>
            <person name="Huo D."/>
            <person name="Sun M."/>
            <person name="Wang L."/>
            <person name="Mercier A."/>
            <person name="Li F."/>
            <person name="Yang H."/>
            <person name="Xiang J."/>
        </authorList>
    </citation>
    <scope>NUCLEOTIDE SEQUENCE [LARGE SCALE GENOMIC DNA]</scope>
    <source>
        <strain evidence="2">Shaxun</strain>
        <tissue evidence="2">Muscle</tissue>
    </source>
</reference>
<proteinExistence type="predicted"/>
<gene>
    <name evidence="2" type="ORF">BSL78_24573</name>
</gene>
<accession>A0A2G8JSA2</accession>
<dbReference type="Pfam" id="PF20700">
    <property type="entry name" value="Mutator"/>
    <property type="match status" value="1"/>
</dbReference>
<sequence>MAEKLIYCRCSLQYALYMSYTIGLPNPQNRHKFWSLLSNNLLDKKETATCSPGSNEQQAEKTHGLSTNKFVGKQRSTLRKEETGKSYLLAVSCELGQNFQMTPTRADRDRKKALYVKLPTTKSTASLKKVGEIYSPESSQKKRKLHERLIDVDGYRIIDMTEMSKALLEAHVCNNGKILRVPSNNGSKIYLVCSECKTGTPFRTSCKSAFDKSFDINRRMSAVTLELGRQSLADLCAMLNMPPPICDSNYSAYIRKTVSLVESTSEEEMKQAAKRLRDPVMDAEHFDAPEDGILDVAVSFHGTSSKRGYTANFGIGVLMSVDTGEVLDFAVLSIKRTINASKTTTVPSPAMETFAAGLIWNRSVDKYQVRYRYMVRDGDSKSHTHVKNVSGPG</sequence>
<feature type="domain" description="Mutator-like transposase" evidence="1">
    <location>
        <begin position="154"/>
        <end position="388"/>
    </location>
</feature>
<organism evidence="2 3">
    <name type="scientific">Stichopus japonicus</name>
    <name type="common">Sea cucumber</name>
    <dbReference type="NCBI Taxonomy" id="307972"/>
    <lineage>
        <taxon>Eukaryota</taxon>
        <taxon>Metazoa</taxon>
        <taxon>Echinodermata</taxon>
        <taxon>Eleutherozoa</taxon>
        <taxon>Echinozoa</taxon>
        <taxon>Holothuroidea</taxon>
        <taxon>Aspidochirotacea</taxon>
        <taxon>Aspidochirotida</taxon>
        <taxon>Stichopodidae</taxon>
        <taxon>Apostichopus</taxon>
    </lineage>
</organism>
<evidence type="ECO:0000313" key="3">
    <source>
        <dbReference type="Proteomes" id="UP000230750"/>
    </source>
</evidence>
<keyword evidence="3" id="KW-1185">Reference proteome</keyword>
<evidence type="ECO:0000259" key="1">
    <source>
        <dbReference type="Pfam" id="PF20700"/>
    </source>
</evidence>
<protein>
    <recommendedName>
        <fullName evidence="1">Mutator-like transposase domain-containing protein</fullName>
    </recommendedName>
</protein>
<dbReference type="EMBL" id="MRZV01001341">
    <property type="protein sequence ID" value="PIK38590.1"/>
    <property type="molecule type" value="Genomic_DNA"/>
</dbReference>
<dbReference type="OrthoDB" id="5985305at2759"/>
<dbReference type="AlphaFoldDB" id="A0A2G8JSA2"/>